<dbReference type="InterPro" id="IPR036890">
    <property type="entry name" value="HATPase_C_sf"/>
</dbReference>
<name>A0A1Y4MRY2_9FIRM</name>
<organism evidence="1 2">
    <name type="scientific">Anaerotruncus colihominis</name>
    <dbReference type="NCBI Taxonomy" id="169435"/>
    <lineage>
        <taxon>Bacteria</taxon>
        <taxon>Bacillati</taxon>
        <taxon>Bacillota</taxon>
        <taxon>Clostridia</taxon>
        <taxon>Eubacteriales</taxon>
        <taxon>Oscillospiraceae</taxon>
        <taxon>Anaerotruncus</taxon>
    </lineage>
</organism>
<dbReference type="RefSeq" id="WP_087299036.1">
    <property type="nucleotide sequence ID" value="NZ_NFKP01000001.1"/>
</dbReference>
<gene>
    <name evidence="1" type="ORF">B5F11_00905</name>
</gene>
<protein>
    <submittedName>
        <fullName evidence="1">Uncharacterized protein</fullName>
    </submittedName>
</protein>
<dbReference type="SUPFAM" id="SSF55874">
    <property type="entry name" value="ATPase domain of HSP90 chaperone/DNA topoisomerase II/histidine kinase"/>
    <property type="match status" value="1"/>
</dbReference>
<dbReference type="Proteomes" id="UP000196386">
    <property type="component" value="Unassembled WGS sequence"/>
</dbReference>
<evidence type="ECO:0000313" key="1">
    <source>
        <dbReference type="EMBL" id="OUP71467.1"/>
    </source>
</evidence>
<reference evidence="2" key="1">
    <citation type="submission" date="2017-04" db="EMBL/GenBank/DDBJ databases">
        <title>Function of individual gut microbiota members based on whole genome sequencing of pure cultures obtained from chicken caecum.</title>
        <authorList>
            <person name="Medvecky M."/>
            <person name="Cejkova D."/>
            <person name="Polansky O."/>
            <person name="Karasova D."/>
            <person name="Kubasova T."/>
            <person name="Cizek A."/>
            <person name="Rychlik I."/>
        </authorList>
    </citation>
    <scope>NUCLEOTIDE SEQUENCE [LARGE SCALE GENOMIC DNA]</scope>
    <source>
        <strain evidence="2">An175</strain>
    </source>
</reference>
<sequence>MKKIVIDPRVIKHLGRDLITSPEVAVIELVKNSIDAKAKHINLRLYNNYSHYESLPNYVRAAIPKQYLDLPMLIVEDDGRGMTNAALDDGFLKIATDIKTNEEGTLGEKGIGRLATQRLGTALLVETSSVEESQTSYVFIDWNDVINGVEEVPNFEGPATPHHTRLIIFNVNLEDYIDNAMQFEQLSLDNSNVQVQINRELKSALNFLISPFDNSKETLPIPQLRFYFDDYEIDITFPYDILSLAESIHSFRFESKQNGILSYGLDIKPCSTTRRNIIGSIFSSKEMYEEISDKLYFEYASKEKPEELKSCIARSAYNYFISELKNETLVSMSTAFDKALKNKGIAFFLAQKARTEGASEYEIINDWIRLLATTPREDANTIKRMIRLSRVINSLEDTEELSDTDLQKLNTLEAFDYTINDYFLPVAAGDVFTNSKGEWFVLIGQDCDMARSITRTPKNALAELLPAKVRHQTEFDKWANDLRSASIYSFRKTIDAECEVLQVEYQSRQYIANEVLNLCSFNSDGQCRISLSAPLGLDQEQLIPNYMTTYYSKLQHFFNSVKTLRIHAEDAFETVIAEEYSPRLLSFKDFDKTSETVSFDLRRVCRLTHDYVFYLYKLYLEYRGRKPFQTINLIRQEDTSLPVLFNKKETGEYLSFRSVPIPGKNNRKDWCWIIDVSELNRILESLGLPILLKTDQEVILKNDNAELNLELGKKVQIVKARKKVYLETY</sequence>
<evidence type="ECO:0000313" key="2">
    <source>
        <dbReference type="Proteomes" id="UP000196386"/>
    </source>
</evidence>
<proteinExistence type="predicted"/>
<dbReference type="Gene3D" id="3.30.565.10">
    <property type="entry name" value="Histidine kinase-like ATPase, C-terminal domain"/>
    <property type="match status" value="1"/>
</dbReference>
<dbReference type="AlphaFoldDB" id="A0A1Y4MRY2"/>
<dbReference type="Pfam" id="PF13589">
    <property type="entry name" value="HATPase_c_3"/>
    <property type="match status" value="1"/>
</dbReference>
<comment type="caution">
    <text evidence="1">The sequence shown here is derived from an EMBL/GenBank/DDBJ whole genome shotgun (WGS) entry which is preliminary data.</text>
</comment>
<accession>A0A1Y4MRY2</accession>
<dbReference type="EMBL" id="NFKP01000001">
    <property type="protein sequence ID" value="OUP71467.1"/>
    <property type="molecule type" value="Genomic_DNA"/>
</dbReference>